<proteinExistence type="predicted"/>
<dbReference type="EnsemblMetazoa" id="ADAC009126-RA">
    <property type="protein sequence ID" value="ADAC009126-PA"/>
    <property type="gene ID" value="ADAC009126"/>
</dbReference>
<protein>
    <submittedName>
        <fullName evidence="2 3">Uncharacterized protein</fullName>
    </submittedName>
</protein>
<gene>
    <name evidence="2" type="ORF">AND_009126</name>
</gene>
<reference evidence="2 4" key="1">
    <citation type="journal article" date="2010" name="BMC Genomics">
        <title>Combination of measures distinguishes pre-miRNAs from other stem-loops in the genome of the newly sequenced Anopheles darlingi.</title>
        <authorList>
            <person name="Mendes N.D."/>
            <person name="Freitas A.T."/>
            <person name="Vasconcelos A.T."/>
            <person name="Sagot M.F."/>
        </authorList>
    </citation>
    <scope>NUCLEOTIDE SEQUENCE</scope>
</reference>
<dbReference type="AlphaFoldDB" id="W5J7C3"/>
<name>W5J7C3_ANODA</name>
<dbReference type="Proteomes" id="UP000000673">
    <property type="component" value="Unassembled WGS sequence"/>
</dbReference>
<reference evidence="3" key="4">
    <citation type="submission" date="2015-06" db="UniProtKB">
        <authorList>
            <consortium name="EnsemblMetazoa"/>
        </authorList>
    </citation>
    <scope>IDENTIFICATION</scope>
</reference>
<organism evidence="2">
    <name type="scientific">Anopheles darlingi</name>
    <name type="common">Mosquito</name>
    <dbReference type="NCBI Taxonomy" id="43151"/>
    <lineage>
        <taxon>Eukaryota</taxon>
        <taxon>Metazoa</taxon>
        <taxon>Ecdysozoa</taxon>
        <taxon>Arthropoda</taxon>
        <taxon>Hexapoda</taxon>
        <taxon>Insecta</taxon>
        <taxon>Pterygota</taxon>
        <taxon>Neoptera</taxon>
        <taxon>Endopterygota</taxon>
        <taxon>Diptera</taxon>
        <taxon>Nematocera</taxon>
        <taxon>Culicoidea</taxon>
        <taxon>Culicidae</taxon>
        <taxon>Anophelinae</taxon>
        <taxon>Anopheles</taxon>
    </lineage>
</organism>
<sequence length="101" mass="11155">MGDRFDIDVFSHDHEPLGHSTSTTEAGEKKRGPDDWRWRQLTTTKPVLVLGVPRVPKDSQHVGMWDTLEHLGSQFHAQASSSSSSSKGGRPEEYGSLPAEV</sequence>
<dbReference type="EMBL" id="ADMH02002093">
    <property type="protein sequence ID" value="ETN59293.1"/>
    <property type="molecule type" value="Genomic_DNA"/>
</dbReference>
<dbReference type="VEuPathDB" id="VectorBase:ADAC009126"/>
<feature type="compositionally biased region" description="Basic and acidic residues" evidence="1">
    <location>
        <begin position="1"/>
        <end position="17"/>
    </location>
</feature>
<accession>W5J7C3</accession>
<evidence type="ECO:0000313" key="2">
    <source>
        <dbReference type="EMBL" id="ETN59293.1"/>
    </source>
</evidence>
<feature type="region of interest" description="Disordered" evidence="1">
    <location>
        <begin position="75"/>
        <end position="101"/>
    </location>
</feature>
<reference evidence="2" key="3">
    <citation type="journal article" date="2013" name="Nucleic Acids Res.">
        <title>The genome of Anopheles darlingi, the main neotropical malaria vector.</title>
        <authorList>
            <person name="Marinotti O."/>
            <person name="Cerqueira G.C."/>
            <person name="de Almeida L.G."/>
            <person name="Ferro M.I."/>
            <person name="Loreto E.L."/>
            <person name="Zaha A."/>
            <person name="Teixeira S.M."/>
            <person name="Wespiser A.R."/>
            <person name="Almeida E Silva A."/>
            <person name="Schlindwein A.D."/>
            <person name="Pacheco A.C."/>
            <person name="Silva A.L."/>
            <person name="Graveley B.R."/>
            <person name="Walenz B.P."/>
            <person name="Lima Bde A."/>
            <person name="Ribeiro C.A."/>
            <person name="Nunes-Silva C.G."/>
            <person name="de Carvalho C.R."/>
            <person name="Soares C.M."/>
            <person name="de Menezes C.B."/>
            <person name="Matiolli C."/>
            <person name="Caffrey D."/>
            <person name="Araujo D.A."/>
            <person name="de Oliveira D.M."/>
            <person name="Golenbock D."/>
            <person name="Grisard E.C."/>
            <person name="Fantinatti-Garboggini F."/>
            <person name="de Carvalho F.M."/>
            <person name="Barcellos F.G."/>
            <person name="Prosdocimi F."/>
            <person name="May G."/>
            <person name="Azevedo Junior G.M."/>
            <person name="Guimaraes G.M."/>
            <person name="Goldman G.H."/>
            <person name="Padilha I.Q."/>
            <person name="Batista Jda S."/>
            <person name="Ferro J.A."/>
            <person name="Ribeiro J.M."/>
            <person name="Fietto J.L."/>
            <person name="Dabbas K.M."/>
            <person name="Cerdeira L."/>
            <person name="Agnez-Lima L.F."/>
            <person name="Brocchi M."/>
            <person name="de Carvalho M.O."/>
            <person name="Teixeira Mde M."/>
            <person name="Diniz Maia Mde M."/>
            <person name="Goldman M.H."/>
            <person name="Cruz Schneider M.P."/>
            <person name="Felipe M.S."/>
            <person name="Hungria M."/>
            <person name="Nicolas M.F."/>
            <person name="Pereira M."/>
            <person name="Montes M.A."/>
            <person name="Cantao M.E."/>
            <person name="Vincentz M."/>
            <person name="Rafael M.S."/>
            <person name="Silverman N."/>
            <person name="Stoco P.H."/>
            <person name="Souza R.C."/>
            <person name="Vicentini R."/>
            <person name="Gazzinelli R.T."/>
            <person name="Neves Rde O."/>
            <person name="Silva R."/>
            <person name="Astolfi-Filho S."/>
            <person name="Maciel T.E."/>
            <person name="Urmenyi T.P."/>
            <person name="Tadei W.P."/>
            <person name="Camargo E.P."/>
            <person name="de Vasconcelos A.T."/>
        </authorList>
    </citation>
    <scope>NUCLEOTIDE SEQUENCE</scope>
</reference>
<evidence type="ECO:0000313" key="4">
    <source>
        <dbReference type="Proteomes" id="UP000000673"/>
    </source>
</evidence>
<evidence type="ECO:0000256" key="1">
    <source>
        <dbReference type="SAM" id="MobiDB-lite"/>
    </source>
</evidence>
<reference evidence="2" key="2">
    <citation type="submission" date="2010-05" db="EMBL/GenBank/DDBJ databases">
        <authorList>
            <person name="Almeida L.G."/>
            <person name="Nicolas M.F."/>
            <person name="Souza R.C."/>
            <person name="Vasconcelos A.T.R."/>
        </authorList>
    </citation>
    <scope>NUCLEOTIDE SEQUENCE</scope>
</reference>
<keyword evidence="4" id="KW-1185">Reference proteome</keyword>
<feature type="region of interest" description="Disordered" evidence="1">
    <location>
        <begin position="1"/>
        <end position="33"/>
    </location>
</feature>
<evidence type="ECO:0000313" key="3">
    <source>
        <dbReference type="EnsemblMetazoa" id="ADAC009126-PA"/>
    </source>
</evidence>
<dbReference type="HOGENOM" id="CLU_2294016_0_0_1"/>